<dbReference type="PROSITE" id="PS00617">
    <property type="entry name" value="RECF_1"/>
    <property type="match status" value="1"/>
</dbReference>
<dbReference type="PANTHER" id="PTHR32182">
    <property type="entry name" value="DNA REPLICATION AND REPAIR PROTEIN RECF"/>
    <property type="match status" value="1"/>
</dbReference>
<comment type="subcellular location">
    <subcellularLocation>
        <location evidence="1 9 10">Cytoplasm</location>
    </subcellularLocation>
</comment>
<dbReference type="GO" id="GO:0000731">
    <property type="term" value="P:DNA synthesis involved in DNA repair"/>
    <property type="evidence" value="ECO:0007669"/>
    <property type="project" value="TreeGrafter"/>
</dbReference>
<name>A0A1G6EFH2_9HYPH</name>
<feature type="region of interest" description="Disordered" evidence="11">
    <location>
        <begin position="1"/>
        <end position="25"/>
    </location>
</feature>
<dbReference type="Gene3D" id="1.20.1050.90">
    <property type="entry name" value="RecF/RecN/SMC, N-terminal domain"/>
    <property type="match status" value="1"/>
</dbReference>
<evidence type="ECO:0000256" key="11">
    <source>
        <dbReference type="SAM" id="MobiDB-lite"/>
    </source>
</evidence>
<dbReference type="GO" id="GO:0006260">
    <property type="term" value="P:DNA replication"/>
    <property type="evidence" value="ECO:0007669"/>
    <property type="project" value="UniProtKB-UniRule"/>
</dbReference>
<proteinExistence type="inferred from homology"/>
<dbReference type="SUPFAM" id="SSF52540">
    <property type="entry name" value="P-loop containing nucleoside triphosphate hydrolases"/>
    <property type="match status" value="1"/>
</dbReference>
<dbReference type="HAMAP" id="MF_00365">
    <property type="entry name" value="RecF"/>
    <property type="match status" value="1"/>
</dbReference>
<dbReference type="InterPro" id="IPR042174">
    <property type="entry name" value="RecF_2"/>
</dbReference>
<evidence type="ECO:0000256" key="3">
    <source>
        <dbReference type="ARBA" id="ARBA00020170"/>
    </source>
</evidence>
<keyword evidence="9 10" id="KW-0234">DNA repair</keyword>
<dbReference type="PROSITE" id="PS00618">
    <property type="entry name" value="RECF_2"/>
    <property type="match status" value="1"/>
</dbReference>
<dbReference type="InterPro" id="IPR018078">
    <property type="entry name" value="DNA-binding_RecF_CS"/>
</dbReference>
<organism evidence="13 14">
    <name type="scientific">Bauldia litoralis</name>
    <dbReference type="NCBI Taxonomy" id="665467"/>
    <lineage>
        <taxon>Bacteria</taxon>
        <taxon>Pseudomonadati</taxon>
        <taxon>Pseudomonadota</taxon>
        <taxon>Alphaproteobacteria</taxon>
        <taxon>Hyphomicrobiales</taxon>
        <taxon>Kaistiaceae</taxon>
        <taxon>Bauldia</taxon>
    </lineage>
</organism>
<evidence type="ECO:0000256" key="6">
    <source>
        <dbReference type="ARBA" id="ARBA00022741"/>
    </source>
</evidence>
<gene>
    <name evidence="9" type="primary">recF</name>
    <name evidence="13" type="ORF">SAMN02982931_04430</name>
</gene>
<dbReference type="InterPro" id="IPR003593">
    <property type="entry name" value="AAA+_ATPase"/>
</dbReference>
<dbReference type="Proteomes" id="UP000199071">
    <property type="component" value="Unassembled WGS sequence"/>
</dbReference>
<keyword evidence="8 9" id="KW-0238">DNA-binding</keyword>
<evidence type="ECO:0000256" key="2">
    <source>
        <dbReference type="ARBA" id="ARBA00008016"/>
    </source>
</evidence>
<dbReference type="EMBL" id="FMXQ01000012">
    <property type="protein sequence ID" value="SDB56050.1"/>
    <property type="molecule type" value="Genomic_DNA"/>
</dbReference>
<dbReference type="GO" id="GO:0005737">
    <property type="term" value="C:cytoplasm"/>
    <property type="evidence" value="ECO:0007669"/>
    <property type="project" value="UniProtKB-SubCell"/>
</dbReference>
<dbReference type="GO" id="GO:0005524">
    <property type="term" value="F:ATP binding"/>
    <property type="evidence" value="ECO:0007669"/>
    <property type="project" value="UniProtKB-UniRule"/>
</dbReference>
<feature type="binding site" evidence="9">
    <location>
        <begin position="59"/>
        <end position="66"/>
    </location>
    <ligand>
        <name>ATP</name>
        <dbReference type="ChEBI" id="CHEBI:30616"/>
    </ligand>
</feature>
<keyword evidence="9 10" id="KW-0742">SOS response</keyword>
<evidence type="ECO:0000256" key="9">
    <source>
        <dbReference type="HAMAP-Rule" id="MF_00365"/>
    </source>
</evidence>
<feature type="domain" description="AAA+ ATPase" evidence="12">
    <location>
        <begin position="51"/>
        <end position="397"/>
    </location>
</feature>
<keyword evidence="9 10" id="KW-0227">DNA damage</keyword>
<dbReference type="AlphaFoldDB" id="A0A1G6EFH2"/>
<dbReference type="NCBIfam" id="TIGR00611">
    <property type="entry name" value="recf"/>
    <property type="match status" value="1"/>
</dbReference>
<dbReference type="PANTHER" id="PTHR32182:SF0">
    <property type="entry name" value="DNA REPLICATION AND REPAIR PROTEIN RECF"/>
    <property type="match status" value="1"/>
</dbReference>
<dbReference type="InterPro" id="IPR027417">
    <property type="entry name" value="P-loop_NTPase"/>
</dbReference>
<dbReference type="Pfam" id="PF02463">
    <property type="entry name" value="SMC_N"/>
    <property type="match status" value="1"/>
</dbReference>
<evidence type="ECO:0000313" key="13">
    <source>
        <dbReference type="EMBL" id="SDB56050.1"/>
    </source>
</evidence>
<dbReference type="Gene3D" id="3.40.50.300">
    <property type="entry name" value="P-loop containing nucleotide triphosphate hydrolases"/>
    <property type="match status" value="1"/>
</dbReference>
<evidence type="ECO:0000256" key="1">
    <source>
        <dbReference type="ARBA" id="ARBA00004496"/>
    </source>
</evidence>
<evidence type="ECO:0000313" key="14">
    <source>
        <dbReference type="Proteomes" id="UP000199071"/>
    </source>
</evidence>
<accession>A0A1G6EFH2</accession>
<evidence type="ECO:0000256" key="10">
    <source>
        <dbReference type="RuleBase" id="RU000578"/>
    </source>
</evidence>
<comment type="function">
    <text evidence="9 10">The RecF protein is involved in DNA metabolism; it is required for DNA replication and normal SOS inducibility. RecF binds preferentially to single-stranded, linear DNA. It also seems to bind ATP.</text>
</comment>
<keyword evidence="5 9" id="KW-0235">DNA replication</keyword>
<dbReference type="InterPro" id="IPR001238">
    <property type="entry name" value="DNA-binding_RecF"/>
</dbReference>
<keyword evidence="4 9" id="KW-0963">Cytoplasm</keyword>
<evidence type="ECO:0000259" key="12">
    <source>
        <dbReference type="SMART" id="SM00382"/>
    </source>
</evidence>
<evidence type="ECO:0000256" key="5">
    <source>
        <dbReference type="ARBA" id="ARBA00022705"/>
    </source>
</evidence>
<dbReference type="SMART" id="SM00382">
    <property type="entry name" value="AAA"/>
    <property type="match status" value="1"/>
</dbReference>
<evidence type="ECO:0000256" key="4">
    <source>
        <dbReference type="ARBA" id="ARBA00022490"/>
    </source>
</evidence>
<dbReference type="GO" id="GO:0009432">
    <property type="term" value="P:SOS response"/>
    <property type="evidence" value="ECO:0007669"/>
    <property type="project" value="UniProtKB-UniRule"/>
</dbReference>
<protein>
    <recommendedName>
        <fullName evidence="3 9">DNA replication and repair protein RecF</fullName>
    </recommendedName>
</protein>
<keyword evidence="14" id="KW-1185">Reference proteome</keyword>
<comment type="similarity">
    <text evidence="2 9 10">Belongs to the RecF family.</text>
</comment>
<dbReference type="STRING" id="665467.SAMN02982931_04430"/>
<keyword evidence="6 9" id="KW-0547">Nucleotide-binding</keyword>
<keyword evidence="7 9" id="KW-0067">ATP-binding</keyword>
<evidence type="ECO:0000256" key="7">
    <source>
        <dbReference type="ARBA" id="ARBA00022840"/>
    </source>
</evidence>
<reference evidence="13 14" key="1">
    <citation type="submission" date="2016-10" db="EMBL/GenBank/DDBJ databases">
        <authorList>
            <person name="de Groot N.N."/>
        </authorList>
    </citation>
    <scope>NUCLEOTIDE SEQUENCE [LARGE SCALE GENOMIC DNA]</scope>
    <source>
        <strain evidence="13 14">ATCC 35022</strain>
    </source>
</reference>
<dbReference type="GO" id="GO:0006302">
    <property type="term" value="P:double-strand break repair"/>
    <property type="evidence" value="ECO:0007669"/>
    <property type="project" value="TreeGrafter"/>
</dbReference>
<dbReference type="GO" id="GO:0003697">
    <property type="term" value="F:single-stranded DNA binding"/>
    <property type="evidence" value="ECO:0007669"/>
    <property type="project" value="UniProtKB-UniRule"/>
</dbReference>
<evidence type="ECO:0000256" key="8">
    <source>
        <dbReference type="ARBA" id="ARBA00023125"/>
    </source>
</evidence>
<dbReference type="InterPro" id="IPR003395">
    <property type="entry name" value="RecF/RecN/SMC_N"/>
</dbReference>
<sequence length="402" mass="42419">MARVRGLNASNHTTDRPDPTGPAASAAARAAITSLKLTNFRNYASLSLALDERPVVLTGPNGAGKTNLLEAVSFLSPGRGIRGARLEAIARQDGDGGWGVAVELTNAAGSVDLGTGVIAGDGGPEGKRRVRINRATAGSSAAFLDHLRVLWLTPAMDGLFTGAPGDRRRFLDRAVLAIDKTHGTRANAFERAMRGRNRLLGEPSPDSRWLDAIETEMAELGVAIAAARREWAALTVAMIGEAEAGGAFPAALIALDGTLEDDLQHHSASVAEEAYRRRLQAERRRDAAAGRTLVGPHRSDLIVRHGPKNMPAETCSTGEQKALLVGLVLAQTRLVAKLTGETPIVLLDEIAAHLDESRRAALFDLLARLGCQAFMTGTDDAVFAPLGDRAQRYAVADGAVTA</sequence>